<dbReference type="GO" id="GO:0051607">
    <property type="term" value="P:defense response to virus"/>
    <property type="evidence" value="ECO:0007669"/>
    <property type="project" value="UniProtKB-ARBA"/>
</dbReference>
<feature type="region of interest" description="Disordered" evidence="7">
    <location>
        <begin position="1"/>
        <end position="125"/>
    </location>
</feature>
<keyword evidence="4" id="KW-0694">RNA-binding</keyword>
<evidence type="ECO:0000259" key="8">
    <source>
        <dbReference type="PROSITE" id="PS50821"/>
    </source>
</evidence>
<dbReference type="SMART" id="SM00950">
    <property type="entry name" value="Piwi"/>
    <property type="match status" value="1"/>
</dbReference>
<dbReference type="Proteomes" id="UP000694240">
    <property type="component" value="Chromosome 9"/>
</dbReference>
<comment type="caution">
    <text evidence="10">The sequence shown here is derived from an EMBL/GenBank/DDBJ whole genome shotgun (WGS) entry which is preliminary data.</text>
</comment>
<dbReference type="GO" id="GO:0003723">
    <property type="term" value="F:RNA binding"/>
    <property type="evidence" value="ECO:0007669"/>
    <property type="project" value="UniProtKB-KW"/>
</dbReference>
<keyword evidence="6" id="KW-0687">Ribonucleoprotein</keyword>
<dbReference type="SMART" id="SM00949">
    <property type="entry name" value="PAZ"/>
    <property type="match status" value="1"/>
</dbReference>
<dbReference type="CDD" id="cd02846">
    <property type="entry name" value="PAZ_argonaute_like"/>
    <property type="match status" value="1"/>
</dbReference>
<dbReference type="SMART" id="SM01163">
    <property type="entry name" value="DUF1785"/>
    <property type="match status" value="1"/>
</dbReference>
<dbReference type="InterPro" id="IPR032474">
    <property type="entry name" value="Argonaute_N"/>
</dbReference>
<feature type="compositionally biased region" description="Gly residues" evidence="7">
    <location>
        <begin position="1"/>
        <end position="13"/>
    </location>
</feature>
<dbReference type="InterPro" id="IPR045246">
    <property type="entry name" value="Piwi_ago-like"/>
</dbReference>
<evidence type="ECO:0000256" key="6">
    <source>
        <dbReference type="ARBA" id="ARBA00023274"/>
    </source>
</evidence>
<proteinExistence type="inferred from homology"/>
<evidence type="ECO:0000256" key="2">
    <source>
        <dbReference type="ARBA" id="ARBA00022491"/>
    </source>
</evidence>
<evidence type="ECO:0000256" key="5">
    <source>
        <dbReference type="ARBA" id="ARBA00023158"/>
    </source>
</evidence>
<dbReference type="InterPro" id="IPR032472">
    <property type="entry name" value="ArgoL2"/>
</dbReference>
<dbReference type="Pfam" id="PF08699">
    <property type="entry name" value="ArgoL1"/>
    <property type="match status" value="1"/>
</dbReference>
<protein>
    <submittedName>
        <fullName evidence="10">PAZ domain</fullName>
    </submittedName>
</protein>
<dbReference type="InterPro" id="IPR032473">
    <property type="entry name" value="Argonaute_Mid_dom"/>
</dbReference>
<feature type="domain" description="PAZ" evidence="8">
    <location>
        <begin position="366"/>
        <end position="477"/>
    </location>
</feature>
<name>A0A8T2A770_9BRAS</name>
<dbReference type="InterPro" id="IPR003100">
    <property type="entry name" value="PAZ_dom"/>
</dbReference>
<sequence>MSNRGGHGGASRGRGGRRSDQRQDQSSGQVAWPGLQQSSGGRGGSVSGSVSGGRGRGNVGRGETTGDLTASQVPVASVSGGRGRGNVGRSDSTGDPTATSVASSSKTMSVASSSKEESKVTEVSEAMAKVEITPTETKPETTLPPASSKAITYPVRPGRGTLGKKVIIRANHFLVQVADRDLYHYDVSINPEVISKAVNRNVMKLLVKNYKDSHLGGKAPAYDGRKSLYTAGALPFESKEFVVNLAEKRADGSSGRDRSFRVAIKLASRPDLYQLQQFLAHRQRDAPYDTIQVLDVVLRDKPSNDYVSVGRSFFHTSLGNGASDGRGELGDGIEYWRGFFQSLRLTQMGLSLNIDVSARSFYEPIVVTEFISKFLNIRDLNRPLRDSDRLKVKKVLRTLKVKLLHWNSTKSAKISGISSCPISQLRFTLEDKSEKTVIQYFAEKYNYRVIYPALPAIQTGSDARPVYLPMELCQIDEGQRYTKRLNEKQVTALLRATCQRPQDRENSIKNLVVKNNYNDVHGLSKEFGMSVTSQLASIEARVLPPPMLKYHESGREKMVNPSLGQWNMINKKMVNGARVSSWTCVNFSTRIDRGLPQEFCKQLTGMCVSKGMEFNPQPAIPFISYPPQRIEEALHDIHNRAPGLQLLIVILPDVTGSYGKIKRICETELGIVSQCCQPRQASKLNKQYMENVALKINVKTGGRNTVLNDAIRRNIPLITDRPTIIMGADVTHPQPGEDSSPSIAAVVASMDWPEITKYRGLVSAQAHREEIIQDLYKLVQDPERGLVHSGLIREHFIAFRRATGQIPQRIIFYRDGVSEGQFSQVLLHEMTAIRKACNSLQENYVPRVTFVIVQKRHHTRLFPEQHGNRDTTDRSGNIQPGTVVDTTICHPNEFDFYLNSHAGIQGTSRPAHYHVLLDENHFTADQLQMLTNNLCYTFARCTRSVSIVPPAYYAHLAAFRARYYMESEMSDGGSSRSRNTTTGAGQVISQLPAIKDNVKDVMFYC</sequence>
<dbReference type="InterPro" id="IPR014811">
    <property type="entry name" value="ArgoL1"/>
</dbReference>
<keyword evidence="5" id="KW-0943">RNA-mediated gene silencing</keyword>
<dbReference type="InterPro" id="IPR003165">
    <property type="entry name" value="Piwi"/>
</dbReference>
<dbReference type="Pfam" id="PF16486">
    <property type="entry name" value="ArgoN"/>
    <property type="match status" value="1"/>
</dbReference>
<dbReference type="Pfam" id="PF02171">
    <property type="entry name" value="Piwi"/>
    <property type="match status" value="1"/>
</dbReference>
<dbReference type="FunFam" id="3.40.50.2300:FF:000110">
    <property type="entry name" value="Argonaute 10"/>
    <property type="match status" value="1"/>
</dbReference>
<reference evidence="10 11" key="1">
    <citation type="submission" date="2020-12" db="EMBL/GenBank/DDBJ databases">
        <title>Concerted genomic and epigenomic changes stabilize Arabidopsis allopolyploids.</title>
        <authorList>
            <person name="Chen Z."/>
        </authorList>
    </citation>
    <scope>NUCLEOTIDE SEQUENCE [LARGE SCALE GENOMIC DNA]</scope>
    <source>
        <strain evidence="10">Allo738</strain>
        <tissue evidence="10">Leaf</tissue>
    </source>
</reference>
<evidence type="ECO:0000256" key="4">
    <source>
        <dbReference type="ARBA" id="ARBA00022884"/>
    </source>
</evidence>
<evidence type="ECO:0000256" key="3">
    <source>
        <dbReference type="ARBA" id="ARBA00022845"/>
    </source>
</evidence>
<feature type="compositionally biased region" description="Gly residues" evidence="7">
    <location>
        <begin position="40"/>
        <end position="60"/>
    </location>
</feature>
<dbReference type="PANTHER" id="PTHR22891">
    <property type="entry name" value="EUKARYOTIC TRANSLATION INITIATION FACTOR 2C"/>
    <property type="match status" value="1"/>
</dbReference>
<dbReference type="AlphaFoldDB" id="A0A8T2A770"/>
<evidence type="ECO:0000313" key="10">
    <source>
        <dbReference type="EMBL" id="KAG7568279.1"/>
    </source>
</evidence>
<dbReference type="EMBL" id="JAEFBK010000009">
    <property type="protein sequence ID" value="KAG7568279.1"/>
    <property type="molecule type" value="Genomic_DNA"/>
</dbReference>
<evidence type="ECO:0000313" key="11">
    <source>
        <dbReference type="Proteomes" id="UP000694240"/>
    </source>
</evidence>
<evidence type="ECO:0000259" key="9">
    <source>
        <dbReference type="PROSITE" id="PS50822"/>
    </source>
</evidence>
<dbReference type="Pfam" id="PF16488">
    <property type="entry name" value="ArgoL2"/>
    <property type="match status" value="1"/>
</dbReference>
<keyword evidence="2" id="KW-0678">Repressor</keyword>
<dbReference type="Pfam" id="PF16487">
    <property type="entry name" value="ArgoMid"/>
    <property type="match status" value="1"/>
</dbReference>
<comment type="similarity">
    <text evidence="1">Belongs to the argonaute family. Ago subfamily.</text>
</comment>
<keyword evidence="3" id="KW-0810">Translation regulation</keyword>
<gene>
    <name evidence="10" type="ORF">ISN45_Aa04g011120</name>
</gene>
<dbReference type="FunFam" id="3.30.420.10:FF:000013">
    <property type="entry name" value="protein argonaute 10-like"/>
    <property type="match status" value="1"/>
</dbReference>
<organism evidence="10 11">
    <name type="scientific">Arabidopsis thaliana x Arabidopsis arenosa</name>
    <dbReference type="NCBI Taxonomy" id="1240361"/>
    <lineage>
        <taxon>Eukaryota</taxon>
        <taxon>Viridiplantae</taxon>
        <taxon>Streptophyta</taxon>
        <taxon>Embryophyta</taxon>
        <taxon>Tracheophyta</taxon>
        <taxon>Spermatophyta</taxon>
        <taxon>Magnoliopsida</taxon>
        <taxon>eudicotyledons</taxon>
        <taxon>Gunneridae</taxon>
        <taxon>Pentapetalae</taxon>
        <taxon>rosids</taxon>
        <taxon>malvids</taxon>
        <taxon>Brassicales</taxon>
        <taxon>Brassicaceae</taxon>
        <taxon>Camelineae</taxon>
        <taxon>Arabidopsis</taxon>
    </lineage>
</organism>
<keyword evidence="11" id="KW-1185">Reference proteome</keyword>
<dbReference type="GO" id="GO:0031047">
    <property type="term" value="P:regulatory ncRNA-mediated gene silencing"/>
    <property type="evidence" value="ECO:0007669"/>
    <property type="project" value="UniProtKB-KW"/>
</dbReference>
<dbReference type="PROSITE" id="PS50822">
    <property type="entry name" value="PIWI"/>
    <property type="match status" value="1"/>
</dbReference>
<dbReference type="CDD" id="cd04657">
    <property type="entry name" value="Piwi_ago-like"/>
    <property type="match status" value="1"/>
</dbReference>
<evidence type="ECO:0000256" key="7">
    <source>
        <dbReference type="SAM" id="MobiDB-lite"/>
    </source>
</evidence>
<feature type="compositionally biased region" description="Low complexity" evidence="7">
    <location>
        <begin position="97"/>
        <end position="113"/>
    </location>
</feature>
<dbReference type="GO" id="GO:1990904">
    <property type="term" value="C:ribonucleoprotein complex"/>
    <property type="evidence" value="ECO:0007669"/>
    <property type="project" value="UniProtKB-KW"/>
</dbReference>
<dbReference type="Pfam" id="PF02170">
    <property type="entry name" value="PAZ"/>
    <property type="match status" value="1"/>
</dbReference>
<feature type="domain" description="Piwi" evidence="9">
    <location>
        <begin position="646"/>
        <end position="966"/>
    </location>
</feature>
<evidence type="ECO:0000256" key="1">
    <source>
        <dbReference type="ARBA" id="ARBA00008201"/>
    </source>
</evidence>
<accession>A0A8T2A770</accession>
<dbReference type="GO" id="GO:0006417">
    <property type="term" value="P:regulation of translation"/>
    <property type="evidence" value="ECO:0007669"/>
    <property type="project" value="UniProtKB-KW"/>
</dbReference>
<dbReference type="PROSITE" id="PS50821">
    <property type="entry name" value="PAZ"/>
    <property type="match status" value="1"/>
</dbReference>